<feature type="transmembrane region" description="Helical" evidence="2">
    <location>
        <begin position="233"/>
        <end position="253"/>
    </location>
</feature>
<reference evidence="3 4" key="1">
    <citation type="journal article" date="2013" name="PLoS Genet.">
        <title>Distinctive expansion of potential virulence genes in the genome of the oomycete fish pathogen Saprolegnia parasitica.</title>
        <authorList>
            <person name="Jiang R.H."/>
            <person name="de Bruijn I."/>
            <person name="Haas B.J."/>
            <person name="Belmonte R."/>
            <person name="Lobach L."/>
            <person name="Christie J."/>
            <person name="van den Ackerveken G."/>
            <person name="Bottin A."/>
            <person name="Bulone V."/>
            <person name="Diaz-Moreno S.M."/>
            <person name="Dumas B."/>
            <person name="Fan L."/>
            <person name="Gaulin E."/>
            <person name="Govers F."/>
            <person name="Grenville-Briggs L.J."/>
            <person name="Horner N.R."/>
            <person name="Levin J.Z."/>
            <person name="Mammella M."/>
            <person name="Meijer H.J."/>
            <person name="Morris P."/>
            <person name="Nusbaum C."/>
            <person name="Oome S."/>
            <person name="Phillips A.J."/>
            <person name="van Rooyen D."/>
            <person name="Rzeszutek E."/>
            <person name="Saraiva M."/>
            <person name="Secombes C.J."/>
            <person name="Seidl M.F."/>
            <person name="Snel B."/>
            <person name="Stassen J.H."/>
            <person name="Sykes S."/>
            <person name="Tripathy S."/>
            <person name="van den Berg H."/>
            <person name="Vega-Arreguin J.C."/>
            <person name="Wawra S."/>
            <person name="Young S.K."/>
            <person name="Zeng Q."/>
            <person name="Dieguez-Uribeondo J."/>
            <person name="Russ C."/>
            <person name="Tyler B.M."/>
            <person name="van West P."/>
        </authorList>
    </citation>
    <scope>NUCLEOTIDE SEQUENCE [LARGE SCALE GENOMIC DNA]</scope>
    <source>
        <strain evidence="3 4">CBS 223.65</strain>
    </source>
</reference>
<dbReference type="OMA" id="VASWPLW"/>
<dbReference type="PANTHER" id="PTHR10582:SF2">
    <property type="entry name" value="INACTIVE"/>
    <property type="match status" value="1"/>
</dbReference>
<dbReference type="OrthoDB" id="10358836at2759"/>
<feature type="transmembrane region" description="Helical" evidence="2">
    <location>
        <begin position="398"/>
        <end position="423"/>
    </location>
</feature>
<feature type="transmembrane region" description="Helical" evidence="2">
    <location>
        <begin position="98"/>
        <end position="117"/>
    </location>
</feature>
<feature type="transmembrane region" description="Helical" evidence="2">
    <location>
        <begin position="293"/>
        <end position="314"/>
    </location>
</feature>
<keyword evidence="1" id="KW-0677">Repeat</keyword>
<dbReference type="Proteomes" id="UP000030745">
    <property type="component" value="Unassembled WGS sequence"/>
</dbReference>
<dbReference type="EMBL" id="KK583246">
    <property type="protein sequence ID" value="KDO24128.1"/>
    <property type="molecule type" value="Genomic_DNA"/>
</dbReference>
<feature type="transmembrane region" description="Helical" evidence="2">
    <location>
        <begin position="155"/>
        <end position="173"/>
    </location>
</feature>
<organism evidence="3 4">
    <name type="scientific">Saprolegnia parasitica (strain CBS 223.65)</name>
    <dbReference type="NCBI Taxonomy" id="695850"/>
    <lineage>
        <taxon>Eukaryota</taxon>
        <taxon>Sar</taxon>
        <taxon>Stramenopiles</taxon>
        <taxon>Oomycota</taxon>
        <taxon>Saprolegniomycetes</taxon>
        <taxon>Saprolegniales</taxon>
        <taxon>Saprolegniaceae</taxon>
        <taxon>Saprolegnia</taxon>
    </lineage>
</organism>
<accession>A0A067C0S6</accession>
<name>A0A067C0S6_SAPPC</name>
<feature type="transmembrane region" description="Helical" evidence="2">
    <location>
        <begin position="334"/>
        <end position="355"/>
    </location>
</feature>
<gene>
    <name evidence="3" type="ORF">SPRG_10916</name>
</gene>
<keyword evidence="4" id="KW-1185">Reference proteome</keyword>
<sequence length="548" mass="60801">MPPPPTKPFDLHSFSAALKAGKLDKAKAELTKCIGHEAEIRQVYGETQLRSTPLYHILEGPLAGSREEAKALLEHAVMRAVIQMKWEAFGMRMYLEQLLMYGVLLLSMTLSVATSYARRPTDAFPVQVLVWAVALLSLLLSLLACRVFSYRRKELWCLVTSSLCAVVGGVLYANSAAVEAFFDYATFVSCNHVTLLLSGAYFLLFELAELFGEVPAESRVVHVASWPLWLQRGAYWVCIAPFDVLSQFALMLLGRSDATYYSSFFNALQMPTFFVVTGYAIAQLVTSPDAGNVHQLVFGTILTFLLWALSVQYLEVHGTAGFLIPMMRAMLLDVFRFLAFYLPFQLAFGFAYYLLFQSLPETSPYDSLPKSFLQTFLVLLQQFDASDFAALPTTSAVLLGYTLLLTHATLVMVMLLNVLIAMMTKGVEARMEKAKREALVSFAECVLRSEKTQGLVPLPVRTEIKPMEVAPLIESSRGLYTGDDDDDDDVAMDHGHSLVFGAAEESRLGFRPDELSSDERLAILSDQVARLEATVASLVQLLTAKRAT</sequence>
<dbReference type="AlphaFoldDB" id="A0A067C0S6"/>
<dbReference type="GO" id="GO:0098703">
    <property type="term" value="P:calcium ion import across plasma membrane"/>
    <property type="evidence" value="ECO:0007669"/>
    <property type="project" value="TreeGrafter"/>
</dbReference>
<evidence type="ECO:0000313" key="3">
    <source>
        <dbReference type="EMBL" id="KDO24128.1"/>
    </source>
</evidence>
<evidence type="ECO:0000313" key="4">
    <source>
        <dbReference type="Proteomes" id="UP000030745"/>
    </source>
</evidence>
<dbReference type="RefSeq" id="XP_012205263.1">
    <property type="nucleotide sequence ID" value="XM_012349873.1"/>
</dbReference>
<feature type="transmembrane region" description="Helical" evidence="2">
    <location>
        <begin position="129"/>
        <end position="148"/>
    </location>
</feature>
<evidence type="ECO:0000256" key="1">
    <source>
        <dbReference type="ARBA" id="ARBA00022737"/>
    </source>
</evidence>
<protein>
    <recommendedName>
        <fullName evidence="5">Polycystin cation channel PKD1/PKD2 domain-containing protein</fullName>
    </recommendedName>
</protein>
<dbReference type="PANTHER" id="PTHR10582">
    <property type="entry name" value="TRANSIENT RECEPTOR POTENTIAL ION CHANNEL PROTEIN"/>
    <property type="match status" value="1"/>
</dbReference>
<dbReference type="GeneID" id="24133001"/>
<dbReference type="KEGG" id="spar:SPRG_10916"/>
<dbReference type="GO" id="GO:0005886">
    <property type="term" value="C:plasma membrane"/>
    <property type="evidence" value="ECO:0007669"/>
    <property type="project" value="TreeGrafter"/>
</dbReference>
<dbReference type="GO" id="GO:0005216">
    <property type="term" value="F:monoatomic ion channel activity"/>
    <property type="evidence" value="ECO:0007669"/>
    <property type="project" value="InterPro"/>
</dbReference>
<evidence type="ECO:0008006" key="5">
    <source>
        <dbReference type="Google" id="ProtNLM"/>
    </source>
</evidence>
<proteinExistence type="predicted"/>
<dbReference type="InterPro" id="IPR024862">
    <property type="entry name" value="TRPV"/>
</dbReference>
<keyword evidence="2" id="KW-0812">Transmembrane</keyword>
<keyword evidence="2" id="KW-0472">Membrane</keyword>
<feature type="transmembrane region" description="Helical" evidence="2">
    <location>
        <begin position="260"/>
        <end position="281"/>
    </location>
</feature>
<keyword evidence="2" id="KW-1133">Transmembrane helix</keyword>
<evidence type="ECO:0000256" key="2">
    <source>
        <dbReference type="SAM" id="Phobius"/>
    </source>
</evidence>
<dbReference type="VEuPathDB" id="FungiDB:SPRG_10916"/>